<gene>
    <name evidence="6" type="ORF">FHL15_009483</name>
</gene>
<evidence type="ECO:0008006" key="8">
    <source>
        <dbReference type="Google" id="ProtNLM"/>
    </source>
</evidence>
<reference evidence="7" key="1">
    <citation type="submission" date="2019-06" db="EMBL/GenBank/DDBJ databases">
        <title>Draft genome sequence of the griseofulvin-producing fungus Xylaria cubensis strain G536.</title>
        <authorList>
            <person name="Mead M.E."/>
            <person name="Raja H.A."/>
            <person name="Steenwyk J.L."/>
            <person name="Knowles S.L."/>
            <person name="Oberlies N.H."/>
            <person name="Rokas A."/>
        </authorList>
    </citation>
    <scope>NUCLEOTIDE SEQUENCE [LARGE SCALE GENOMIC DNA]</scope>
    <source>
        <strain evidence="7">G536</strain>
    </source>
</reference>
<evidence type="ECO:0000313" key="6">
    <source>
        <dbReference type="EMBL" id="TRX89574.1"/>
    </source>
</evidence>
<feature type="transmembrane region" description="Helical" evidence="5">
    <location>
        <begin position="64"/>
        <end position="82"/>
    </location>
</feature>
<feature type="transmembrane region" description="Helical" evidence="5">
    <location>
        <begin position="137"/>
        <end position="155"/>
    </location>
</feature>
<keyword evidence="4 5" id="KW-0472">Membrane</keyword>
<dbReference type="Proteomes" id="UP000319160">
    <property type="component" value="Unassembled WGS sequence"/>
</dbReference>
<accession>A0A553HNN2</accession>
<proteinExistence type="predicted"/>
<evidence type="ECO:0000256" key="2">
    <source>
        <dbReference type="ARBA" id="ARBA00022692"/>
    </source>
</evidence>
<dbReference type="PANTHER" id="PTHR31465:SF9">
    <property type="entry name" value="SPHINGOID LONG-CHAIN BASE TRANSPORTER RSB1"/>
    <property type="match status" value="1"/>
</dbReference>
<protein>
    <recommendedName>
        <fullName evidence="8">Parasitic phase-specific protein PSP-1</fullName>
    </recommendedName>
</protein>
<dbReference type="OrthoDB" id="4521223at2759"/>
<evidence type="ECO:0000313" key="7">
    <source>
        <dbReference type="Proteomes" id="UP000319160"/>
    </source>
</evidence>
<feature type="transmembrane region" description="Helical" evidence="5">
    <location>
        <begin position="220"/>
        <end position="241"/>
    </location>
</feature>
<dbReference type="InterPro" id="IPR007568">
    <property type="entry name" value="RTA1"/>
</dbReference>
<feature type="transmembrane region" description="Helical" evidence="5">
    <location>
        <begin position="94"/>
        <end position="117"/>
    </location>
</feature>
<comment type="caution">
    <text evidence="6">The sequence shown here is derived from an EMBL/GenBank/DDBJ whole genome shotgun (WGS) entry which is preliminary data.</text>
</comment>
<keyword evidence="7" id="KW-1185">Reference proteome</keyword>
<dbReference type="EMBL" id="VFLP01000065">
    <property type="protein sequence ID" value="TRX89574.1"/>
    <property type="molecule type" value="Genomic_DNA"/>
</dbReference>
<evidence type="ECO:0000256" key="1">
    <source>
        <dbReference type="ARBA" id="ARBA00004141"/>
    </source>
</evidence>
<comment type="subcellular location">
    <subcellularLocation>
        <location evidence="1">Membrane</location>
        <topology evidence="1">Multi-pass membrane protein</topology>
    </subcellularLocation>
</comment>
<evidence type="ECO:0000256" key="3">
    <source>
        <dbReference type="ARBA" id="ARBA00022989"/>
    </source>
</evidence>
<dbReference type="GO" id="GO:0000324">
    <property type="term" value="C:fungal-type vacuole"/>
    <property type="evidence" value="ECO:0007669"/>
    <property type="project" value="TreeGrafter"/>
</dbReference>
<dbReference type="AlphaFoldDB" id="A0A553HNN2"/>
<evidence type="ECO:0000256" key="5">
    <source>
        <dbReference type="SAM" id="Phobius"/>
    </source>
</evidence>
<dbReference type="Pfam" id="PF04479">
    <property type="entry name" value="RTA1"/>
    <property type="match status" value="1"/>
</dbReference>
<keyword evidence="3 5" id="KW-1133">Transmembrane helix</keyword>
<sequence length="312" mass="33734">MNSTTGHIPIIPFGPDATCTLELCPIEYSIFHYRPSLAANITFLILHFVLMLTHLGLGLRLGNWWFSGSVIAGCVSNIVGYGGRILLWQNPFSFAGFLLQIILVGSAPVYYTAAIYVTITRTVENLDESLSRIKPNLYYIIFISCDVAALVFQAVGGDVTPTSALSSLSNGANKAGVDLALTGLTFQVATLLAFVGLFADYLIRYFRTKPIASVSTKLKLFLGSLSVAILLILVRCAYRVAELSEGYRGTLFHDQGLFIGLEGVLIVLAVVALITGHPGFVFNGHRMNVKKAYSPVMDPSGTESGIELVEAK</sequence>
<evidence type="ECO:0000256" key="4">
    <source>
        <dbReference type="ARBA" id="ARBA00023136"/>
    </source>
</evidence>
<organism evidence="6 7">
    <name type="scientific">Xylaria flabelliformis</name>
    <dbReference type="NCBI Taxonomy" id="2512241"/>
    <lineage>
        <taxon>Eukaryota</taxon>
        <taxon>Fungi</taxon>
        <taxon>Dikarya</taxon>
        <taxon>Ascomycota</taxon>
        <taxon>Pezizomycotina</taxon>
        <taxon>Sordariomycetes</taxon>
        <taxon>Xylariomycetidae</taxon>
        <taxon>Xylariales</taxon>
        <taxon>Xylariaceae</taxon>
        <taxon>Xylaria</taxon>
    </lineage>
</organism>
<dbReference type="STRING" id="2512241.A0A553HNN2"/>
<dbReference type="PANTHER" id="PTHR31465">
    <property type="entry name" value="PROTEIN RTA1-RELATED"/>
    <property type="match status" value="1"/>
</dbReference>
<dbReference type="GO" id="GO:0005886">
    <property type="term" value="C:plasma membrane"/>
    <property type="evidence" value="ECO:0007669"/>
    <property type="project" value="TreeGrafter"/>
</dbReference>
<feature type="transmembrane region" description="Helical" evidence="5">
    <location>
        <begin position="37"/>
        <end position="57"/>
    </location>
</feature>
<keyword evidence="2 5" id="KW-0812">Transmembrane</keyword>
<feature type="transmembrane region" description="Helical" evidence="5">
    <location>
        <begin position="261"/>
        <end position="282"/>
    </location>
</feature>
<name>A0A553HNN2_9PEZI</name>
<feature type="transmembrane region" description="Helical" evidence="5">
    <location>
        <begin position="175"/>
        <end position="199"/>
    </location>
</feature>